<keyword evidence="1" id="KW-0812">Transmembrane</keyword>
<name>A0ABP8PBY0_9ACTN</name>
<dbReference type="InterPro" id="IPR047789">
    <property type="entry name" value="CU044_5270-like"/>
</dbReference>
<feature type="transmembrane region" description="Helical" evidence="1">
    <location>
        <begin position="43"/>
        <end position="62"/>
    </location>
</feature>
<organism evidence="2 3">
    <name type="scientific">Actinoallomurus oryzae</name>
    <dbReference type="NCBI Taxonomy" id="502180"/>
    <lineage>
        <taxon>Bacteria</taxon>
        <taxon>Bacillati</taxon>
        <taxon>Actinomycetota</taxon>
        <taxon>Actinomycetes</taxon>
        <taxon>Streptosporangiales</taxon>
        <taxon>Thermomonosporaceae</taxon>
        <taxon>Actinoallomurus</taxon>
    </lineage>
</organism>
<evidence type="ECO:0008006" key="4">
    <source>
        <dbReference type="Google" id="ProtNLM"/>
    </source>
</evidence>
<sequence length="381" mass="40833">MDEIRMIRSLLGEAPPSDEVVAEGRRRLAAHAPARSARTRRRLWGGLALVGAATAVAVAIGLTGGGPPATRRTEVRPLTARQILLTAADKAASTPVGRYWHTHVISSEGYHVDRGDYMIFGARHEIDQWIARSDKDPDVFRSRFAGAVPQTAADRAAWKKAGSPSTWRVLSNGQTIRQSARSHAWDLVRMTPAQKRGERRLEAKMAARCAKKPQACPPAQPTDAQREAMARDPEALKRYLLKAAGGGGSSYLLSVAGRFLLDPSSPQLRAAVFRVLADVPGVRSLGASRDSLGRPATVLAGRMTQNGNVYDSELLLDPVTYVPLGTQMVLVHGNGGRTVPPSPGMPPAQSGGLETKGMKPGAITHSEIYLTMGWTNTAYGG</sequence>
<proteinExistence type="predicted"/>
<dbReference type="RefSeq" id="WP_345457575.1">
    <property type="nucleotide sequence ID" value="NZ_BAABHF010000009.1"/>
</dbReference>
<dbReference type="EMBL" id="BAABHF010000009">
    <property type="protein sequence ID" value="GAA4484679.1"/>
    <property type="molecule type" value="Genomic_DNA"/>
</dbReference>
<evidence type="ECO:0000313" key="2">
    <source>
        <dbReference type="EMBL" id="GAA4484679.1"/>
    </source>
</evidence>
<evidence type="ECO:0000313" key="3">
    <source>
        <dbReference type="Proteomes" id="UP001500503"/>
    </source>
</evidence>
<comment type="caution">
    <text evidence="2">The sequence shown here is derived from an EMBL/GenBank/DDBJ whole genome shotgun (WGS) entry which is preliminary data.</text>
</comment>
<dbReference type="Proteomes" id="UP001500503">
    <property type="component" value="Unassembled WGS sequence"/>
</dbReference>
<protein>
    <recommendedName>
        <fullName evidence="4">CU044_5270 family protein</fullName>
    </recommendedName>
</protein>
<keyword evidence="3" id="KW-1185">Reference proteome</keyword>
<keyword evidence="1" id="KW-1133">Transmembrane helix</keyword>
<gene>
    <name evidence="2" type="ORF">GCM10023191_008150</name>
</gene>
<keyword evidence="1" id="KW-0472">Membrane</keyword>
<dbReference type="NCBIfam" id="NF038083">
    <property type="entry name" value="CU044_5270_fam"/>
    <property type="match status" value="1"/>
</dbReference>
<evidence type="ECO:0000256" key="1">
    <source>
        <dbReference type="SAM" id="Phobius"/>
    </source>
</evidence>
<reference evidence="3" key="1">
    <citation type="journal article" date="2019" name="Int. J. Syst. Evol. Microbiol.">
        <title>The Global Catalogue of Microorganisms (GCM) 10K type strain sequencing project: providing services to taxonomists for standard genome sequencing and annotation.</title>
        <authorList>
            <consortium name="The Broad Institute Genomics Platform"/>
            <consortium name="The Broad Institute Genome Sequencing Center for Infectious Disease"/>
            <person name="Wu L."/>
            <person name="Ma J."/>
        </authorList>
    </citation>
    <scope>NUCLEOTIDE SEQUENCE [LARGE SCALE GENOMIC DNA]</scope>
    <source>
        <strain evidence="3">JCM 17933</strain>
    </source>
</reference>
<accession>A0ABP8PBY0</accession>